<dbReference type="GO" id="GO:0000976">
    <property type="term" value="F:transcription cis-regulatory region binding"/>
    <property type="evidence" value="ECO:0007669"/>
    <property type="project" value="TreeGrafter"/>
</dbReference>
<keyword evidence="1 3" id="KW-0238">DNA-binding</keyword>
<gene>
    <name evidence="3" type="ORF">CNECB9_2540021</name>
</gene>
<dbReference type="RefSeq" id="WP_340524660.1">
    <property type="nucleotide sequence ID" value="NZ_FMSH01000173.1"/>
</dbReference>
<dbReference type="AlphaFoldDB" id="A0A1K0J9M2"/>
<evidence type="ECO:0000259" key="2">
    <source>
        <dbReference type="Pfam" id="PF12625"/>
    </source>
</evidence>
<name>A0A1K0J9M2_CUPNE</name>
<dbReference type="GO" id="GO:0003700">
    <property type="term" value="F:DNA-binding transcription factor activity"/>
    <property type="evidence" value="ECO:0007669"/>
    <property type="project" value="TreeGrafter"/>
</dbReference>
<proteinExistence type="predicted"/>
<dbReference type="GO" id="GO:0005829">
    <property type="term" value="C:cytosol"/>
    <property type="evidence" value="ECO:0007669"/>
    <property type="project" value="TreeGrafter"/>
</dbReference>
<dbReference type="PANTHER" id="PTHR47894">
    <property type="entry name" value="HTH-TYPE TRANSCRIPTIONAL REGULATOR GADX"/>
    <property type="match status" value="1"/>
</dbReference>
<dbReference type="InterPro" id="IPR032687">
    <property type="entry name" value="AraC-type_N"/>
</dbReference>
<sequence length="257" mass="28453">MERHTISISLVHEAVAVARQRGVDIEALLLQAQIPPDLMAAPLSRVTAQSYAKLWSAVAAAMDDEFFGMDSHPMRRGSFRLMCLCALGCATLGEALKRMLDFLRLVLDDVQGILVCAEDRASIVLHDSGLPLRAFSYATYLLLVHGLACWLVGRRLPLQSLSFRCAEPPEVGDYRTRFCESLAFEATHTQALMDASLLDLRVVQDERSAVAFLAEAPGSLLVKYRNEASLSTTIRRHLRRLAPEDWPDVDSLASSLQ</sequence>
<feature type="domain" description="HTH-type transcriptional regulator AraC-type N-terminal" evidence="2">
    <location>
        <begin position="22"/>
        <end position="201"/>
    </location>
</feature>
<dbReference type="Pfam" id="PF12625">
    <property type="entry name" value="Arabinose_bd"/>
    <property type="match status" value="1"/>
</dbReference>
<reference evidence="3" key="1">
    <citation type="submission" date="2016-09" db="EMBL/GenBank/DDBJ databases">
        <authorList>
            <person name="Capua I."/>
            <person name="De Benedictis P."/>
            <person name="Joannis T."/>
            <person name="Lombin L.H."/>
            <person name="Cattoli G."/>
        </authorList>
    </citation>
    <scope>NUCLEOTIDE SEQUENCE</scope>
    <source>
        <strain evidence="3">B9</strain>
    </source>
</reference>
<evidence type="ECO:0000313" key="3">
    <source>
        <dbReference type="EMBL" id="SCU75788.1"/>
    </source>
</evidence>
<protein>
    <submittedName>
        <fullName evidence="3">DNA-binding domain-containing protein, AraC-type</fullName>
    </submittedName>
</protein>
<dbReference type="PANTHER" id="PTHR47894:SF1">
    <property type="entry name" value="HTH-TYPE TRANSCRIPTIONAL REGULATOR VQSM"/>
    <property type="match status" value="1"/>
</dbReference>
<accession>A0A1K0J9M2</accession>
<dbReference type="EMBL" id="FMSH01000173">
    <property type="protein sequence ID" value="SCU75788.1"/>
    <property type="molecule type" value="Genomic_DNA"/>
</dbReference>
<organism evidence="3">
    <name type="scientific">Cupriavidus necator</name>
    <name type="common">Alcaligenes eutrophus</name>
    <name type="synonym">Ralstonia eutropha</name>
    <dbReference type="NCBI Taxonomy" id="106590"/>
    <lineage>
        <taxon>Bacteria</taxon>
        <taxon>Pseudomonadati</taxon>
        <taxon>Pseudomonadota</taxon>
        <taxon>Betaproteobacteria</taxon>
        <taxon>Burkholderiales</taxon>
        <taxon>Burkholderiaceae</taxon>
        <taxon>Cupriavidus</taxon>
    </lineage>
</organism>
<evidence type="ECO:0000256" key="1">
    <source>
        <dbReference type="ARBA" id="ARBA00023125"/>
    </source>
</evidence>